<dbReference type="Gene3D" id="3.90.550.10">
    <property type="entry name" value="Spore Coat Polysaccharide Biosynthesis Protein SpsA, Chain A"/>
    <property type="match status" value="1"/>
</dbReference>
<dbReference type="PANTHER" id="PTHR43179:SF12">
    <property type="entry name" value="GALACTOFURANOSYLTRANSFERASE GLFT2"/>
    <property type="match status" value="1"/>
</dbReference>
<proteinExistence type="inferred from homology"/>
<keyword evidence="2" id="KW-0328">Glycosyltransferase</keyword>
<evidence type="ECO:0000256" key="1">
    <source>
        <dbReference type="ARBA" id="ARBA00006739"/>
    </source>
</evidence>
<dbReference type="SUPFAM" id="SSF53448">
    <property type="entry name" value="Nucleotide-diphospho-sugar transferases"/>
    <property type="match status" value="1"/>
</dbReference>
<dbReference type="GO" id="GO:0016757">
    <property type="term" value="F:glycosyltransferase activity"/>
    <property type="evidence" value="ECO:0007669"/>
    <property type="project" value="UniProtKB-KW"/>
</dbReference>
<evidence type="ECO:0000313" key="5">
    <source>
        <dbReference type="EMBL" id="RJP64118.1"/>
    </source>
</evidence>
<dbReference type="Proteomes" id="UP000285961">
    <property type="component" value="Unassembled WGS sequence"/>
</dbReference>
<organism evidence="5 6">
    <name type="scientific">Candidatus Abyssobacteria bacterium SURF_17</name>
    <dbReference type="NCBI Taxonomy" id="2093361"/>
    <lineage>
        <taxon>Bacteria</taxon>
        <taxon>Pseudomonadati</taxon>
        <taxon>Candidatus Hydrogenedentota</taxon>
        <taxon>Candidatus Abyssobacteria</taxon>
    </lineage>
</organism>
<sequence>MTLAKEPRVTIVVVNYNCSPYVEKCLGSLLEQSYSNIEILVVDNASTDGSAEQIESNYPDIRLVKAAANRGFSAAVNTGITSSTGDLIVVLNIDAWVDRDFVRELAAALLEEPAAGMAAPKMLFARDARVVNSIGLGYNITGSNHDIGFGIDDGPQFSERRWVFGPCGGAGMYRRRMVEDIGLFDEDFFMYYEDVDYSFRAQMAGYRCIFVPTARVYHIEGGSGGSLPRPKGYYFARNSAEVILKDFPGFMLLKYSPIVVWEIAKRVCSGLLRADASPVLGYAAALGRLRQILKKRRGVKDRWRVPGAYIEGLLSENRHVLKHINLHGRPAKEPS</sequence>
<protein>
    <submittedName>
        <fullName evidence="5">Glycosyltransferase family 2 protein</fullName>
    </submittedName>
</protein>
<dbReference type="PANTHER" id="PTHR43179">
    <property type="entry name" value="RHAMNOSYLTRANSFERASE WBBL"/>
    <property type="match status" value="1"/>
</dbReference>
<keyword evidence="3 5" id="KW-0808">Transferase</keyword>
<dbReference type="AlphaFoldDB" id="A0A419EN44"/>
<dbReference type="CDD" id="cd04186">
    <property type="entry name" value="GT_2_like_c"/>
    <property type="match status" value="1"/>
</dbReference>
<gene>
    <name evidence="5" type="ORF">C4532_20065</name>
</gene>
<comment type="similarity">
    <text evidence="1">Belongs to the glycosyltransferase 2 family.</text>
</comment>
<accession>A0A419EN44</accession>
<evidence type="ECO:0000256" key="2">
    <source>
        <dbReference type="ARBA" id="ARBA00022676"/>
    </source>
</evidence>
<evidence type="ECO:0000259" key="4">
    <source>
        <dbReference type="Pfam" id="PF00535"/>
    </source>
</evidence>
<evidence type="ECO:0000256" key="3">
    <source>
        <dbReference type="ARBA" id="ARBA00022679"/>
    </source>
</evidence>
<name>A0A419EN44_9BACT</name>
<reference evidence="5 6" key="1">
    <citation type="journal article" date="2017" name="ISME J.">
        <title>Energy and carbon metabolisms in a deep terrestrial subsurface fluid microbial community.</title>
        <authorList>
            <person name="Momper L."/>
            <person name="Jungbluth S.P."/>
            <person name="Lee M.D."/>
            <person name="Amend J.P."/>
        </authorList>
    </citation>
    <scope>NUCLEOTIDE SEQUENCE [LARGE SCALE GENOMIC DNA]</scope>
    <source>
        <strain evidence="5">SURF_17</strain>
    </source>
</reference>
<evidence type="ECO:0000313" key="6">
    <source>
        <dbReference type="Proteomes" id="UP000285961"/>
    </source>
</evidence>
<comment type="caution">
    <text evidence="5">The sequence shown here is derived from an EMBL/GenBank/DDBJ whole genome shotgun (WGS) entry which is preliminary data.</text>
</comment>
<dbReference type="InterPro" id="IPR001173">
    <property type="entry name" value="Glyco_trans_2-like"/>
</dbReference>
<dbReference type="InterPro" id="IPR029044">
    <property type="entry name" value="Nucleotide-diphossugar_trans"/>
</dbReference>
<dbReference type="Pfam" id="PF00535">
    <property type="entry name" value="Glycos_transf_2"/>
    <property type="match status" value="1"/>
</dbReference>
<feature type="domain" description="Glycosyltransferase 2-like" evidence="4">
    <location>
        <begin position="10"/>
        <end position="181"/>
    </location>
</feature>
<dbReference type="EMBL" id="QZKI01000143">
    <property type="protein sequence ID" value="RJP64118.1"/>
    <property type="molecule type" value="Genomic_DNA"/>
</dbReference>